<dbReference type="PATRIC" id="fig|1395516.4.peg.652"/>
<proteinExistence type="predicted"/>
<comment type="caution">
    <text evidence="1">The sequence shown here is derived from an EMBL/GenBank/DDBJ whole genome shotgun (WGS) entry which is preliminary data.</text>
</comment>
<sequence length="511" mass="50200">MTVKKMLLSSEQSQVSGQTLLTTSQTWIVPEGVFSISILVVGPGNPGSQGAGYQGAGGSGGSGGKSRYLNNVSVSPGQTYAASITSTTVSFGALISDTAGGTSGVTGGTGATGGTGGTALNGGSGGSGGQAVSLTNPDMLAIGAPGGAGGTGTSAGLGGAGAFPGGGGGGGGGGGASASSGAAGGQGGAGAIQIIWPGQYRVYPDVRTGYEVTNEINWSLLALPDLPTNASNSIANDGNGTWVIFPSGSNTFHYRSTDNGKTFTKITRTSTHNVRALTHLSGVFIGTSTSIPGVIRSIDGGQTWTTVSTVNASAIGTNGARVIIGGSAASGTTNGIAYSDDLGLTWTKSSGGTSGGGSFTDIVFGNSIWWALNGSGTSHVSANNGASFSQDFSGTNLINGVFSGGKFQAVRATYSQIYTNVSGAAGGWVQGPSNTGSEANNAISKGVDRLFLGGPGKFKQSFDEGATWSDQATLANNVSYTGRIISNVVTDGFGAYLANGNGGVLMRGDKK</sequence>
<dbReference type="Proteomes" id="UP000024771">
    <property type="component" value="Chromosome"/>
</dbReference>
<dbReference type="InterPro" id="IPR015943">
    <property type="entry name" value="WD40/YVTN_repeat-like_dom_sf"/>
</dbReference>
<dbReference type="SUPFAM" id="SSF110296">
    <property type="entry name" value="Oligoxyloglucan reducing end-specific cellobiohydrolase"/>
    <property type="match status" value="1"/>
</dbReference>
<dbReference type="RefSeq" id="WP_024011552.1">
    <property type="nucleotide sequence ID" value="NZ_CM002330.1"/>
</dbReference>
<dbReference type="AlphaFoldDB" id="V8RES5"/>
<reference evidence="1" key="1">
    <citation type="journal article" date="2014" name="Genome Announc.">
        <title>Draft Genome Sequence of Pseudomonas moraviensis R28-S.</title>
        <authorList>
            <person name="Hunter S.S."/>
            <person name="Yano H."/>
            <person name="Loftie-Eaton W."/>
            <person name="Hughes J."/>
            <person name="De Gelder L."/>
            <person name="Stragier P."/>
            <person name="De Vos P."/>
            <person name="Settles M.L."/>
            <person name="Top E.M."/>
        </authorList>
    </citation>
    <scope>NUCLEOTIDE SEQUENCE [LARGE SCALE GENOMIC DNA]</scope>
    <source>
        <strain evidence="1">R28-S</strain>
    </source>
</reference>
<dbReference type="HOGENOM" id="CLU_533019_0_0_6"/>
<accession>V8RES5</accession>
<organism evidence="1">
    <name type="scientific">Pseudomonas moraviensis R28-S</name>
    <dbReference type="NCBI Taxonomy" id="1395516"/>
    <lineage>
        <taxon>Bacteria</taxon>
        <taxon>Pseudomonadati</taxon>
        <taxon>Pseudomonadota</taxon>
        <taxon>Gammaproteobacteria</taxon>
        <taxon>Pseudomonadales</taxon>
        <taxon>Pseudomonadaceae</taxon>
        <taxon>Pseudomonas</taxon>
    </lineage>
</organism>
<protein>
    <submittedName>
        <fullName evidence="1">Uncharacterized protein</fullName>
    </submittedName>
</protein>
<gene>
    <name evidence="1" type="ORF">PMO01_03200</name>
</gene>
<evidence type="ECO:0000313" key="1">
    <source>
        <dbReference type="EMBL" id="ETF09774.1"/>
    </source>
</evidence>
<dbReference type="Gene3D" id="2.130.10.10">
    <property type="entry name" value="YVTN repeat-like/Quinoprotein amine dehydrogenase"/>
    <property type="match status" value="1"/>
</dbReference>
<dbReference type="CDD" id="cd15482">
    <property type="entry name" value="Sialidase_non-viral"/>
    <property type="match status" value="1"/>
</dbReference>
<dbReference type="EMBL" id="AYMZ01000003">
    <property type="protein sequence ID" value="ETF09774.1"/>
    <property type="molecule type" value="Genomic_DNA"/>
</dbReference>
<name>V8RES5_9PSED</name>